<evidence type="ECO:0000256" key="5">
    <source>
        <dbReference type="ARBA" id="ARBA00022692"/>
    </source>
</evidence>
<dbReference type="EMBL" id="QHKM01000005">
    <property type="protein sequence ID" value="RAK65056.1"/>
    <property type="molecule type" value="Genomic_DNA"/>
</dbReference>
<dbReference type="GO" id="GO:0005886">
    <property type="term" value="C:plasma membrane"/>
    <property type="evidence" value="ECO:0007669"/>
    <property type="project" value="UniProtKB-SubCell"/>
</dbReference>
<comment type="caution">
    <text evidence="9">The sequence shown here is derived from an EMBL/GenBank/DDBJ whole genome shotgun (WGS) entry which is preliminary data.</text>
</comment>
<keyword evidence="4" id="KW-1003">Cell membrane</keyword>
<feature type="transmembrane region" description="Helical" evidence="8">
    <location>
        <begin position="241"/>
        <end position="268"/>
    </location>
</feature>
<keyword evidence="7 8" id="KW-0472">Membrane</keyword>
<dbReference type="PANTHER" id="PTHR30472">
    <property type="entry name" value="FERRIC ENTEROBACTIN TRANSPORT SYSTEM PERMEASE PROTEIN"/>
    <property type="match status" value="1"/>
</dbReference>
<evidence type="ECO:0000256" key="1">
    <source>
        <dbReference type="ARBA" id="ARBA00004651"/>
    </source>
</evidence>
<dbReference type="Gene3D" id="1.10.3470.10">
    <property type="entry name" value="ABC transporter involved in vitamin B12 uptake, BtuC"/>
    <property type="match status" value="1"/>
</dbReference>
<proteinExistence type="inferred from homology"/>
<evidence type="ECO:0000313" key="9">
    <source>
        <dbReference type="EMBL" id="RAK65056.1"/>
    </source>
</evidence>
<evidence type="ECO:0000256" key="8">
    <source>
        <dbReference type="SAM" id="Phobius"/>
    </source>
</evidence>
<dbReference type="Pfam" id="PF01032">
    <property type="entry name" value="FecCD"/>
    <property type="match status" value="1"/>
</dbReference>
<comment type="similarity">
    <text evidence="2">Belongs to the binding-protein-dependent transport system permease family. FecCD subfamily.</text>
</comment>
<comment type="subcellular location">
    <subcellularLocation>
        <location evidence="1">Cell membrane</location>
        <topology evidence="1">Multi-pass membrane protein</topology>
    </subcellularLocation>
</comment>
<dbReference type="AlphaFoldDB" id="A0A328BGK7"/>
<evidence type="ECO:0000256" key="4">
    <source>
        <dbReference type="ARBA" id="ARBA00022475"/>
    </source>
</evidence>
<evidence type="ECO:0000256" key="2">
    <source>
        <dbReference type="ARBA" id="ARBA00007935"/>
    </source>
</evidence>
<sequence length="334" mass="34293">MSRRAPLLFLGLVLLAAALLLAGLRVGSVAGADYATLWQALGHYNAENPAHVVLIELRLPRLLLALLAGGGLALSGYLMQAMVNNPLADPYLLSTASGASLGALVINILLPTASAVTPWLVPLGCLAGAVGATLLVIGLGSRRGRLIPTQLLLAGVALSSLLNALGGLITFRAQTDSQLRAAISWGLGSLERAGWPLLGGPAVAVLLGMVAAWLLRRHLNVLLLGEERAAALGLDVGRTRWLLLLVSSGITAGVVALCGPLGFVGLIVPHATRGLLGVTGRLNVAFCALLGGTFLLGCDLLARLLNPPAGLPVGLVTALFGVPFFVYLLRKKGA</sequence>
<gene>
    <name evidence="9" type="ORF">DLM85_16050</name>
</gene>
<organism evidence="9 10">
    <name type="scientific">Hymenobacter edaphi</name>
    <dbReference type="NCBI Taxonomy" id="2211146"/>
    <lineage>
        <taxon>Bacteria</taxon>
        <taxon>Pseudomonadati</taxon>
        <taxon>Bacteroidota</taxon>
        <taxon>Cytophagia</taxon>
        <taxon>Cytophagales</taxon>
        <taxon>Hymenobacteraceae</taxon>
        <taxon>Hymenobacter</taxon>
    </lineage>
</organism>
<keyword evidence="10" id="KW-1185">Reference proteome</keyword>
<dbReference type="SUPFAM" id="SSF81345">
    <property type="entry name" value="ABC transporter involved in vitamin B12 uptake, BtuC"/>
    <property type="match status" value="1"/>
</dbReference>
<protein>
    <submittedName>
        <fullName evidence="9">Iron ABC transporter permease</fullName>
    </submittedName>
</protein>
<dbReference type="CDD" id="cd06550">
    <property type="entry name" value="TM_ABC_iron-siderophores_like"/>
    <property type="match status" value="1"/>
</dbReference>
<feature type="transmembrane region" description="Helical" evidence="8">
    <location>
        <begin position="91"/>
        <end position="113"/>
    </location>
</feature>
<feature type="transmembrane region" description="Helical" evidence="8">
    <location>
        <begin position="119"/>
        <end position="139"/>
    </location>
</feature>
<dbReference type="GO" id="GO:0033214">
    <property type="term" value="P:siderophore-iron import into cell"/>
    <property type="evidence" value="ECO:0007669"/>
    <property type="project" value="TreeGrafter"/>
</dbReference>
<evidence type="ECO:0000256" key="3">
    <source>
        <dbReference type="ARBA" id="ARBA00022448"/>
    </source>
</evidence>
<reference evidence="10" key="1">
    <citation type="submission" date="2018-05" db="EMBL/GenBank/DDBJ databases">
        <authorList>
            <person name="Nie L."/>
        </authorList>
    </citation>
    <scope>NUCLEOTIDE SEQUENCE [LARGE SCALE GENOMIC DNA]</scope>
    <source>
        <strain evidence="10">NL</strain>
    </source>
</reference>
<dbReference type="GO" id="GO:0022857">
    <property type="term" value="F:transmembrane transporter activity"/>
    <property type="evidence" value="ECO:0007669"/>
    <property type="project" value="InterPro"/>
</dbReference>
<dbReference type="OrthoDB" id="9811721at2"/>
<dbReference type="RefSeq" id="WP_111479141.1">
    <property type="nucleotide sequence ID" value="NZ_QHKM01000005.1"/>
</dbReference>
<feature type="transmembrane region" description="Helical" evidence="8">
    <location>
        <begin position="62"/>
        <end position="79"/>
    </location>
</feature>
<name>A0A328BGK7_9BACT</name>
<dbReference type="FunFam" id="1.10.3470.10:FF:000001">
    <property type="entry name" value="Vitamin B12 ABC transporter permease BtuC"/>
    <property type="match status" value="1"/>
</dbReference>
<feature type="transmembrane region" description="Helical" evidence="8">
    <location>
        <begin position="309"/>
        <end position="329"/>
    </location>
</feature>
<feature type="transmembrane region" description="Helical" evidence="8">
    <location>
        <begin position="151"/>
        <end position="173"/>
    </location>
</feature>
<dbReference type="Proteomes" id="UP000248553">
    <property type="component" value="Unassembled WGS sequence"/>
</dbReference>
<keyword evidence="3" id="KW-0813">Transport</keyword>
<evidence type="ECO:0000313" key="10">
    <source>
        <dbReference type="Proteomes" id="UP000248553"/>
    </source>
</evidence>
<evidence type="ECO:0000256" key="6">
    <source>
        <dbReference type="ARBA" id="ARBA00022989"/>
    </source>
</evidence>
<keyword evidence="5 8" id="KW-0812">Transmembrane</keyword>
<dbReference type="InterPro" id="IPR000522">
    <property type="entry name" value="ABC_transptr_permease_BtuC"/>
</dbReference>
<feature type="transmembrane region" description="Helical" evidence="8">
    <location>
        <begin position="280"/>
        <end position="302"/>
    </location>
</feature>
<dbReference type="PANTHER" id="PTHR30472:SF25">
    <property type="entry name" value="ABC TRANSPORTER PERMEASE PROTEIN MJ0876-RELATED"/>
    <property type="match status" value="1"/>
</dbReference>
<feature type="transmembrane region" description="Helical" evidence="8">
    <location>
        <begin position="193"/>
        <end position="215"/>
    </location>
</feature>
<evidence type="ECO:0000256" key="7">
    <source>
        <dbReference type="ARBA" id="ARBA00023136"/>
    </source>
</evidence>
<keyword evidence="6 8" id="KW-1133">Transmembrane helix</keyword>
<accession>A0A328BGK7</accession>
<dbReference type="InterPro" id="IPR037294">
    <property type="entry name" value="ABC_BtuC-like"/>
</dbReference>